<evidence type="ECO:0000256" key="4">
    <source>
        <dbReference type="ARBA" id="ARBA00023163"/>
    </source>
</evidence>
<comment type="similarity">
    <text evidence="1">Belongs to the LysR transcriptional regulatory family.</text>
</comment>
<evidence type="ECO:0000259" key="5">
    <source>
        <dbReference type="PROSITE" id="PS50931"/>
    </source>
</evidence>
<dbReference type="PANTHER" id="PTHR30537">
    <property type="entry name" value="HTH-TYPE TRANSCRIPTIONAL REGULATOR"/>
    <property type="match status" value="1"/>
</dbReference>
<proteinExistence type="inferred from homology"/>
<gene>
    <name evidence="6" type="ORF">HZU75_08075</name>
</gene>
<keyword evidence="2" id="KW-0805">Transcription regulation</keyword>
<dbReference type="PROSITE" id="PS50931">
    <property type="entry name" value="HTH_LYSR"/>
    <property type="match status" value="1"/>
</dbReference>
<dbReference type="KEGG" id="cfon:HZU75_08075"/>
<dbReference type="InterPro" id="IPR058163">
    <property type="entry name" value="LysR-type_TF_proteobact-type"/>
</dbReference>
<dbReference type="SUPFAM" id="SSF53850">
    <property type="entry name" value="Periplasmic binding protein-like II"/>
    <property type="match status" value="1"/>
</dbReference>
<dbReference type="CDD" id="cd08422">
    <property type="entry name" value="PBP2_CrgA_like"/>
    <property type="match status" value="1"/>
</dbReference>
<reference evidence="6 7" key="1">
    <citation type="journal article" date="2016" name="Int. J. Syst. Evol. Microbiol.">
        <title>Chitinibacter fontanus sp. nov., isolated from a spring.</title>
        <authorList>
            <person name="Sheu S.Y."/>
            <person name="Li Y.S."/>
            <person name="Young C.C."/>
            <person name="Chen W.M."/>
        </authorList>
    </citation>
    <scope>NUCLEOTIDE SEQUENCE [LARGE SCALE GENOMIC DNA]</scope>
    <source>
        <strain evidence="6 7">STM-7</strain>
    </source>
</reference>
<dbReference type="GO" id="GO:0043565">
    <property type="term" value="F:sequence-specific DNA binding"/>
    <property type="evidence" value="ECO:0007669"/>
    <property type="project" value="TreeGrafter"/>
</dbReference>
<accession>A0A7D5ZGN1</accession>
<dbReference type="InterPro" id="IPR036388">
    <property type="entry name" value="WH-like_DNA-bd_sf"/>
</dbReference>
<dbReference type="GO" id="GO:0006351">
    <property type="term" value="P:DNA-templated transcription"/>
    <property type="evidence" value="ECO:0007669"/>
    <property type="project" value="TreeGrafter"/>
</dbReference>
<dbReference type="Gene3D" id="1.10.10.10">
    <property type="entry name" value="Winged helix-like DNA-binding domain superfamily/Winged helix DNA-binding domain"/>
    <property type="match status" value="1"/>
</dbReference>
<dbReference type="InterPro" id="IPR005119">
    <property type="entry name" value="LysR_subst-bd"/>
</dbReference>
<dbReference type="RefSeq" id="WP_180308612.1">
    <property type="nucleotide sequence ID" value="NZ_CP058952.1"/>
</dbReference>
<dbReference type="InterPro" id="IPR036390">
    <property type="entry name" value="WH_DNA-bd_sf"/>
</dbReference>
<dbReference type="GO" id="GO:0003700">
    <property type="term" value="F:DNA-binding transcription factor activity"/>
    <property type="evidence" value="ECO:0007669"/>
    <property type="project" value="InterPro"/>
</dbReference>
<dbReference type="PANTHER" id="PTHR30537:SF30">
    <property type="entry name" value="TRANSCRIPTIONAL REGULATOR-RELATED"/>
    <property type="match status" value="1"/>
</dbReference>
<name>A0A7D5ZGN1_9NEIS</name>
<evidence type="ECO:0000256" key="3">
    <source>
        <dbReference type="ARBA" id="ARBA00023125"/>
    </source>
</evidence>
<keyword evidence="7" id="KW-1185">Reference proteome</keyword>
<dbReference type="FunFam" id="1.10.10.10:FF:000001">
    <property type="entry name" value="LysR family transcriptional regulator"/>
    <property type="match status" value="1"/>
</dbReference>
<dbReference type="Pfam" id="PF00126">
    <property type="entry name" value="HTH_1"/>
    <property type="match status" value="1"/>
</dbReference>
<evidence type="ECO:0000256" key="1">
    <source>
        <dbReference type="ARBA" id="ARBA00009437"/>
    </source>
</evidence>
<dbReference type="Proteomes" id="UP000510822">
    <property type="component" value="Chromosome"/>
</dbReference>
<evidence type="ECO:0000313" key="6">
    <source>
        <dbReference type="EMBL" id="QLI81487.1"/>
    </source>
</evidence>
<protein>
    <submittedName>
        <fullName evidence="6">LysR family transcriptional regulator</fullName>
    </submittedName>
</protein>
<dbReference type="SUPFAM" id="SSF46785">
    <property type="entry name" value="Winged helix' DNA-binding domain"/>
    <property type="match status" value="1"/>
</dbReference>
<evidence type="ECO:0000313" key="7">
    <source>
        <dbReference type="Proteomes" id="UP000510822"/>
    </source>
</evidence>
<keyword evidence="4" id="KW-0804">Transcription</keyword>
<dbReference type="AlphaFoldDB" id="A0A7D5ZGN1"/>
<dbReference type="Pfam" id="PF03466">
    <property type="entry name" value="LysR_substrate"/>
    <property type="match status" value="1"/>
</dbReference>
<sequence>MDALRRMAIFARVVELGSMNAAAKALGMTPSAVSQHLSKLEAQHNVTLLHRTTRKLTLTEAGAVFYQGCADMLAAAQLAEQRITELRDAPVGELRLSAPTGFAGPLISQALAPLLKLHPKLSLRLFFHDEMIDLVSNRIDLALRAGELKDSSLIARHLTDWPNVLVAAPQYLARQAAINHPKQLSELDWIAIEAGRSDYAFFHPNGEVAKPPITPRVISNNIVSAREFVLAGMGLAIQPEPEVRTAINEGRLMVVLPEWRLPSIAIYAVTPRREAQPAKVRYAIDALKAQLAL</sequence>
<keyword evidence="3" id="KW-0238">DNA-binding</keyword>
<evidence type="ECO:0000256" key="2">
    <source>
        <dbReference type="ARBA" id="ARBA00023015"/>
    </source>
</evidence>
<feature type="domain" description="HTH lysR-type" evidence="5">
    <location>
        <begin position="1"/>
        <end position="59"/>
    </location>
</feature>
<dbReference type="InterPro" id="IPR000847">
    <property type="entry name" value="LysR_HTH_N"/>
</dbReference>
<dbReference type="EMBL" id="CP058952">
    <property type="protein sequence ID" value="QLI81487.1"/>
    <property type="molecule type" value="Genomic_DNA"/>
</dbReference>
<organism evidence="6 7">
    <name type="scientific">Chitinibacter fontanus</name>
    <dbReference type="NCBI Taxonomy" id="1737446"/>
    <lineage>
        <taxon>Bacteria</taxon>
        <taxon>Pseudomonadati</taxon>
        <taxon>Pseudomonadota</taxon>
        <taxon>Betaproteobacteria</taxon>
        <taxon>Neisseriales</taxon>
        <taxon>Chitinibacteraceae</taxon>
        <taxon>Chitinibacter</taxon>
    </lineage>
</organism>
<dbReference type="Gene3D" id="3.40.190.290">
    <property type="match status" value="1"/>
</dbReference>